<feature type="region of interest" description="Disordered" evidence="3">
    <location>
        <begin position="162"/>
        <end position="197"/>
    </location>
</feature>
<keyword evidence="2" id="KW-0175">Coiled coil</keyword>
<feature type="region of interest" description="Disordered" evidence="3">
    <location>
        <begin position="280"/>
        <end position="314"/>
    </location>
</feature>
<evidence type="ECO:0000313" key="4">
    <source>
        <dbReference type="Proteomes" id="UP000095284"/>
    </source>
</evidence>
<proteinExistence type="inferred from homology"/>
<dbReference type="SUPFAM" id="SSF58026">
    <property type="entry name" value="Delta-sleep-inducing peptide immunoreactive peptide"/>
    <property type="match status" value="1"/>
</dbReference>
<sequence length="314" mass="34051">MSGPARDGPVYKGLCELNPIVGTKVRQKSGLCEGPWHHRLFELALMTASLIMASQKGPRFQVVRLPGQFTRGRWDCWDYREPDQKQEDAGVLVFDSTTPSSTAVPHPGETPSTVPLSSVHTNQTALSNNVSPSNSSHAIGEQNGTIVVTSIAQFQPNVNQNAQVSKPSAVPSAPSQPILSTSSSGKNLNKLGEESEGTSNMGLLNAAANVVAIDNKIEQAMDLVKTHLTFAVREEVETLRNTIAELESKVTNLEQQNQMLRQYAPADVVSNLSNILQSRNQVQHSSGTLSSENATSETDHPKLIRRDTTQDLPH</sequence>
<organism evidence="4 5">
    <name type="scientific">Bursaphelenchus xylophilus</name>
    <name type="common">Pinewood nematode worm</name>
    <name type="synonym">Aphelenchoides xylophilus</name>
    <dbReference type="NCBI Taxonomy" id="6326"/>
    <lineage>
        <taxon>Eukaryota</taxon>
        <taxon>Metazoa</taxon>
        <taxon>Ecdysozoa</taxon>
        <taxon>Nematoda</taxon>
        <taxon>Chromadorea</taxon>
        <taxon>Rhabditida</taxon>
        <taxon>Tylenchina</taxon>
        <taxon>Tylenchomorpha</taxon>
        <taxon>Aphelenchoidea</taxon>
        <taxon>Aphelenchoididae</taxon>
        <taxon>Bursaphelenchus</taxon>
    </lineage>
</organism>
<feature type="compositionally biased region" description="Polar residues" evidence="3">
    <location>
        <begin position="178"/>
        <end position="187"/>
    </location>
</feature>
<evidence type="ECO:0000256" key="1">
    <source>
        <dbReference type="ARBA" id="ARBA00007908"/>
    </source>
</evidence>
<dbReference type="PANTHER" id="PTHR12348:SF26">
    <property type="entry name" value="PROTEIN TSCT-1"/>
    <property type="match status" value="1"/>
</dbReference>
<dbReference type="WBParaSite" id="BXY_1417700.1">
    <property type="protein sequence ID" value="BXY_1417700.1"/>
    <property type="gene ID" value="BXY_1417700"/>
</dbReference>
<reference evidence="5" key="1">
    <citation type="submission" date="2016-11" db="UniProtKB">
        <authorList>
            <consortium name="WormBaseParasite"/>
        </authorList>
    </citation>
    <scope>IDENTIFICATION</scope>
</reference>
<dbReference type="PANTHER" id="PTHR12348">
    <property type="entry name" value="TSC22"/>
    <property type="match status" value="1"/>
</dbReference>
<dbReference type="InterPro" id="IPR000580">
    <property type="entry name" value="TSC22/Bun"/>
</dbReference>
<feature type="compositionally biased region" description="Polar residues" evidence="3">
    <location>
        <begin position="280"/>
        <end position="296"/>
    </location>
</feature>
<dbReference type="PROSITE" id="PS01289">
    <property type="entry name" value="TSC22"/>
    <property type="match status" value="1"/>
</dbReference>
<evidence type="ECO:0000256" key="3">
    <source>
        <dbReference type="SAM" id="MobiDB-lite"/>
    </source>
</evidence>
<feature type="compositionally biased region" description="Basic and acidic residues" evidence="3">
    <location>
        <begin position="297"/>
        <end position="314"/>
    </location>
</feature>
<dbReference type="GO" id="GO:0006357">
    <property type="term" value="P:regulation of transcription by RNA polymerase II"/>
    <property type="evidence" value="ECO:0007669"/>
    <property type="project" value="InterPro"/>
</dbReference>
<feature type="coiled-coil region" evidence="2">
    <location>
        <begin position="229"/>
        <end position="263"/>
    </location>
</feature>
<dbReference type="eggNOG" id="KOG4797">
    <property type="taxonomic scope" value="Eukaryota"/>
</dbReference>
<evidence type="ECO:0000256" key="2">
    <source>
        <dbReference type="SAM" id="Coils"/>
    </source>
</evidence>
<protein>
    <submittedName>
        <fullName evidence="5">TSC22 domain family protein 1-like</fullName>
    </submittedName>
</protein>
<name>A0A1I7SM93_BURXY</name>
<accession>A0A1I7SM93</accession>
<feature type="region of interest" description="Disordered" evidence="3">
    <location>
        <begin position="96"/>
        <end position="117"/>
    </location>
</feature>
<dbReference type="Pfam" id="PF01166">
    <property type="entry name" value="TSC22"/>
    <property type="match status" value="1"/>
</dbReference>
<dbReference type="InterPro" id="IPR047862">
    <property type="entry name" value="TSC22/BUN_CS"/>
</dbReference>
<evidence type="ECO:0000313" key="5">
    <source>
        <dbReference type="WBParaSite" id="BXY_1417700.1"/>
    </source>
</evidence>
<feature type="compositionally biased region" description="Low complexity" evidence="3">
    <location>
        <begin position="162"/>
        <end position="177"/>
    </location>
</feature>
<dbReference type="Gene3D" id="1.20.5.490">
    <property type="entry name" value="Single helix bin"/>
    <property type="match status" value="1"/>
</dbReference>
<comment type="similarity">
    <text evidence="1">Belongs to the TSC-22/Dip/Bun family.</text>
</comment>
<dbReference type="CDD" id="cd21936">
    <property type="entry name" value="ZIP_TSC22D"/>
    <property type="match status" value="1"/>
</dbReference>
<dbReference type="Proteomes" id="UP000095284">
    <property type="component" value="Unplaced"/>
</dbReference>
<dbReference type="AlphaFoldDB" id="A0A1I7SM93"/>